<accession>A0A921FKM8</accession>
<evidence type="ECO:0000313" key="1">
    <source>
        <dbReference type="EMBL" id="HJF13379.1"/>
    </source>
</evidence>
<evidence type="ECO:0000313" key="2">
    <source>
        <dbReference type="Proteomes" id="UP000703315"/>
    </source>
</evidence>
<dbReference type="PANTHER" id="PTHR37315">
    <property type="entry name" value="UPF0311 PROTEIN BLR7842"/>
    <property type="match status" value="1"/>
</dbReference>
<sequence length="144" mass="15793">TAEVEPGIPLTQRDHERLEFIPITGGQVSGKISGHVVAGGGDWCLSRSDDAFNVEARYGIRTNEGAYIDIVNVGVLRHIDGEHGGPEAMRYFFTTPIFRTSDPDLLWLTRSVFVGQAQVQARATVIDVYEVVIENNTHTSGEAH</sequence>
<proteinExistence type="predicted"/>
<feature type="non-terminal residue" evidence="1">
    <location>
        <position position="1"/>
    </location>
</feature>
<dbReference type="Proteomes" id="UP000703315">
    <property type="component" value="Unassembled WGS sequence"/>
</dbReference>
<reference evidence="1" key="1">
    <citation type="journal article" date="2021" name="PeerJ">
        <title>Extensive microbial diversity within the chicken gut microbiome revealed by metagenomics and culture.</title>
        <authorList>
            <person name="Gilroy R."/>
            <person name="Ravi A."/>
            <person name="Getino M."/>
            <person name="Pursley I."/>
            <person name="Horton D.L."/>
            <person name="Alikhan N.F."/>
            <person name="Baker D."/>
            <person name="Gharbi K."/>
            <person name="Hall N."/>
            <person name="Watson M."/>
            <person name="Adriaenssens E.M."/>
            <person name="Foster-Nyarko E."/>
            <person name="Jarju S."/>
            <person name="Secka A."/>
            <person name="Antonio M."/>
            <person name="Oren A."/>
            <person name="Chaudhuri R.R."/>
            <person name="La Ragione R."/>
            <person name="Hildebrand F."/>
            <person name="Pallen M.J."/>
        </authorList>
    </citation>
    <scope>NUCLEOTIDE SEQUENCE</scope>
    <source>
        <strain evidence="1">ChiHjej13B12-14962</strain>
    </source>
</reference>
<gene>
    <name evidence="1" type="ORF">K8V32_01060</name>
</gene>
<comment type="caution">
    <text evidence="1">The sequence shown here is derived from an EMBL/GenBank/DDBJ whole genome shotgun (WGS) entry which is preliminary data.</text>
</comment>
<dbReference type="AlphaFoldDB" id="A0A921FKM8"/>
<reference evidence="1" key="2">
    <citation type="submission" date="2021-09" db="EMBL/GenBank/DDBJ databases">
        <authorList>
            <person name="Gilroy R."/>
        </authorList>
    </citation>
    <scope>NUCLEOTIDE SEQUENCE</scope>
    <source>
        <strain evidence="1">ChiHjej13B12-14962</strain>
    </source>
</reference>
<protein>
    <submittedName>
        <fullName evidence="1">DUF3237 domain-containing protein</fullName>
    </submittedName>
</protein>
<dbReference type="Gene3D" id="2.40.160.20">
    <property type="match status" value="1"/>
</dbReference>
<dbReference type="InterPro" id="IPR020915">
    <property type="entry name" value="UPF0311"/>
</dbReference>
<dbReference type="Pfam" id="PF11578">
    <property type="entry name" value="DUF3237"/>
    <property type="match status" value="1"/>
</dbReference>
<organism evidence="1 2">
    <name type="scientific">Enteractinococcus helveticum</name>
    <dbReference type="NCBI Taxonomy" id="1837282"/>
    <lineage>
        <taxon>Bacteria</taxon>
        <taxon>Bacillati</taxon>
        <taxon>Actinomycetota</taxon>
        <taxon>Actinomycetes</taxon>
        <taxon>Micrococcales</taxon>
        <taxon>Micrococcaceae</taxon>
    </lineage>
</organism>
<dbReference type="PANTHER" id="PTHR37315:SF1">
    <property type="entry name" value="UPF0311 PROTEIN BLR7842"/>
    <property type="match status" value="1"/>
</dbReference>
<dbReference type="RefSeq" id="WP_303901540.1">
    <property type="nucleotide sequence ID" value="NZ_DYXC01000017.1"/>
</dbReference>
<name>A0A921FKM8_9MICC</name>
<dbReference type="EMBL" id="DYXC01000017">
    <property type="protein sequence ID" value="HJF13379.1"/>
    <property type="molecule type" value="Genomic_DNA"/>
</dbReference>